<gene>
    <name evidence="1" type="ORF">S12H4_54438</name>
</gene>
<dbReference type="Pfam" id="PF13450">
    <property type="entry name" value="NAD_binding_8"/>
    <property type="match status" value="1"/>
</dbReference>
<feature type="non-terminal residue" evidence="1">
    <location>
        <position position="107"/>
    </location>
</feature>
<dbReference type="EMBL" id="BARW01034800">
    <property type="protein sequence ID" value="GAJ10239.1"/>
    <property type="molecule type" value="Genomic_DNA"/>
</dbReference>
<evidence type="ECO:0000313" key="1">
    <source>
        <dbReference type="EMBL" id="GAJ10239.1"/>
    </source>
</evidence>
<dbReference type="PANTHER" id="PTHR42685:SF22">
    <property type="entry name" value="CONDITIONED MEDIUM FACTOR RECEPTOR 1"/>
    <property type="match status" value="1"/>
</dbReference>
<dbReference type="Gene3D" id="3.50.50.60">
    <property type="entry name" value="FAD/NAD(P)-binding domain"/>
    <property type="match status" value="1"/>
</dbReference>
<dbReference type="InterPro" id="IPR036188">
    <property type="entry name" value="FAD/NAD-bd_sf"/>
</dbReference>
<organism evidence="1">
    <name type="scientific">marine sediment metagenome</name>
    <dbReference type="NCBI Taxonomy" id="412755"/>
    <lineage>
        <taxon>unclassified sequences</taxon>
        <taxon>metagenomes</taxon>
        <taxon>ecological metagenomes</taxon>
    </lineage>
</organism>
<name>X1TY88_9ZZZZ</name>
<sequence length="107" mass="11971">MTDYDVIIVGAGPGGLSCARHLSDSGLRVLVLEKNDRLGRKICSGEISPKVLPDEDFDRGHEWKRITVGTDTTKHVIGLDRPFLWTMGRYEFETYLAGKSDADIRFS</sequence>
<dbReference type="PRINTS" id="PR00419">
    <property type="entry name" value="ADXRDTASE"/>
</dbReference>
<comment type="caution">
    <text evidence="1">The sequence shown here is derived from an EMBL/GenBank/DDBJ whole genome shotgun (WGS) entry which is preliminary data.</text>
</comment>
<accession>X1TY88</accession>
<dbReference type="SUPFAM" id="SSF51905">
    <property type="entry name" value="FAD/NAD(P)-binding domain"/>
    <property type="match status" value="1"/>
</dbReference>
<dbReference type="AlphaFoldDB" id="X1TY88"/>
<dbReference type="InterPro" id="IPR050407">
    <property type="entry name" value="Geranylgeranyl_reductase"/>
</dbReference>
<dbReference type="PANTHER" id="PTHR42685">
    <property type="entry name" value="GERANYLGERANYL DIPHOSPHATE REDUCTASE"/>
    <property type="match status" value="1"/>
</dbReference>
<reference evidence="1" key="1">
    <citation type="journal article" date="2014" name="Front. Microbiol.">
        <title>High frequency of phylogenetically diverse reductive dehalogenase-homologous genes in deep subseafloor sedimentary metagenomes.</title>
        <authorList>
            <person name="Kawai M."/>
            <person name="Futagami T."/>
            <person name="Toyoda A."/>
            <person name="Takaki Y."/>
            <person name="Nishi S."/>
            <person name="Hori S."/>
            <person name="Arai W."/>
            <person name="Tsubouchi T."/>
            <person name="Morono Y."/>
            <person name="Uchiyama I."/>
            <person name="Ito T."/>
            <person name="Fujiyama A."/>
            <person name="Inagaki F."/>
            <person name="Takami H."/>
        </authorList>
    </citation>
    <scope>NUCLEOTIDE SEQUENCE</scope>
    <source>
        <strain evidence="1">Expedition CK06-06</strain>
    </source>
</reference>
<protein>
    <recommendedName>
        <fullName evidence="2">FAD-dependent oxidoreductase</fullName>
    </recommendedName>
</protein>
<proteinExistence type="predicted"/>
<evidence type="ECO:0008006" key="2">
    <source>
        <dbReference type="Google" id="ProtNLM"/>
    </source>
</evidence>